<feature type="transmembrane region" description="Helical" evidence="1">
    <location>
        <begin position="202"/>
        <end position="226"/>
    </location>
</feature>
<name>X6LHN8_RETFI</name>
<dbReference type="Proteomes" id="UP000023152">
    <property type="component" value="Unassembled WGS sequence"/>
</dbReference>
<organism evidence="2 3">
    <name type="scientific">Reticulomyxa filosa</name>
    <dbReference type="NCBI Taxonomy" id="46433"/>
    <lineage>
        <taxon>Eukaryota</taxon>
        <taxon>Sar</taxon>
        <taxon>Rhizaria</taxon>
        <taxon>Retaria</taxon>
        <taxon>Foraminifera</taxon>
        <taxon>Monothalamids</taxon>
        <taxon>Reticulomyxidae</taxon>
        <taxon>Reticulomyxa</taxon>
    </lineage>
</organism>
<comment type="caution">
    <text evidence="2">The sequence shown here is derived from an EMBL/GenBank/DDBJ whole genome shotgun (WGS) entry which is preliminary data.</text>
</comment>
<evidence type="ECO:0000256" key="1">
    <source>
        <dbReference type="SAM" id="Phobius"/>
    </source>
</evidence>
<protein>
    <submittedName>
        <fullName evidence="2">Uncharacterized protein</fullName>
    </submittedName>
</protein>
<dbReference type="EMBL" id="ASPP01040382">
    <property type="protein sequence ID" value="ETO00657.1"/>
    <property type="molecule type" value="Genomic_DNA"/>
</dbReference>
<sequence>EYVNQLCAKLITWRLAQYPQVNSFTAVSLVQMFNKESIQFKSESIRISQNMLPIDPKKSKSSHNKTPVVSTFISTSTKDQMEKKMFIKKKLDYIYDLLALKKMFQKKNSTFANGLIIDVHNSPDMSQVFAKSAMLSYFFVLFFKNKQKNCLYHTITQIAMRYGHNATDESFTGNNTLNVPSQITNNSSDSKSTRRPYHVAKLSFFIIVSSLQTLSFGCGLLIVYVWSLKRNKVHKLLNNLDDCTTCCCGCAIRALHCKTVHHKVKFFPFFYVQHISIYVLLSQ</sequence>
<feature type="non-terminal residue" evidence="2">
    <location>
        <position position="1"/>
    </location>
</feature>
<reference evidence="2 3" key="1">
    <citation type="journal article" date="2013" name="Curr. Biol.">
        <title>The Genome of the Foraminiferan Reticulomyxa filosa.</title>
        <authorList>
            <person name="Glockner G."/>
            <person name="Hulsmann N."/>
            <person name="Schleicher M."/>
            <person name="Noegel A.A."/>
            <person name="Eichinger L."/>
            <person name="Gallinger C."/>
            <person name="Pawlowski J."/>
            <person name="Sierra R."/>
            <person name="Euteneuer U."/>
            <person name="Pillet L."/>
            <person name="Moustafa A."/>
            <person name="Platzer M."/>
            <person name="Groth M."/>
            <person name="Szafranski K."/>
            <person name="Schliwa M."/>
        </authorList>
    </citation>
    <scope>NUCLEOTIDE SEQUENCE [LARGE SCALE GENOMIC DNA]</scope>
</reference>
<dbReference type="AlphaFoldDB" id="X6LHN8"/>
<keyword evidence="1" id="KW-0812">Transmembrane</keyword>
<accession>X6LHN8</accession>
<keyword evidence="1" id="KW-1133">Transmembrane helix</keyword>
<keyword evidence="1" id="KW-0472">Membrane</keyword>
<proteinExistence type="predicted"/>
<evidence type="ECO:0000313" key="3">
    <source>
        <dbReference type="Proteomes" id="UP000023152"/>
    </source>
</evidence>
<gene>
    <name evidence="2" type="ORF">RFI_36784</name>
</gene>
<evidence type="ECO:0000313" key="2">
    <source>
        <dbReference type="EMBL" id="ETO00657.1"/>
    </source>
</evidence>
<keyword evidence="3" id="KW-1185">Reference proteome</keyword>